<dbReference type="InterPro" id="IPR039672">
    <property type="entry name" value="MFS_2"/>
</dbReference>
<dbReference type="EMBL" id="BSTI01000027">
    <property type="protein sequence ID" value="GLY70867.1"/>
    <property type="molecule type" value="Genomic_DNA"/>
</dbReference>
<keyword evidence="2" id="KW-0813">Transport</keyword>
<dbReference type="SUPFAM" id="SSF103473">
    <property type="entry name" value="MFS general substrate transporter"/>
    <property type="match status" value="1"/>
</dbReference>
<feature type="transmembrane region" description="Helical" evidence="7">
    <location>
        <begin position="157"/>
        <end position="178"/>
    </location>
</feature>
<feature type="transmembrane region" description="Helical" evidence="7">
    <location>
        <begin position="268"/>
        <end position="287"/>
    </location>
</feature>
<feature type="transmembrane region" description="Helical" evidence="7">
    <location>
        <begin position="235"/>
        <end position="256"/>
    </location>
</feature>
<name>A0A9W6VKX0_9PSEU</name>
<dbReference type="CDD" id="cd17332">
    <property type="entry name" value="MFS_MelB_like"/>
    <property type="match status" value="1"/>
</dbReference>
<dbReference type="PROSITE" id="PS00872">
    <property type="entry name" value="NA_GALACTOSIDE_SYMP"/>
    <property type="match status" value="1"/>
</dbReference>
<feature type="transmembrane region" description="Helical" evidence="7">
    <location>
        <begin position="24"/>
        <end position="41"/>
    </location>
</feature>
<dbReference type="InterPro" id="IPR001927">
    <property type="entry name" value="Na/Gal_symport"/>
</dbReference>
<dbReference type="Gene3D" id="1.20.1250.20">
    <property type="entry name" value="MFS general substrate transporter like domains"/>
    <property type="match status" value="2"/>
</dbReference>
<dbReference type="Proteomes" id="UP001165136">
    <property type="component" value="Unassembled WGS sequence"/>
</dbReference>
<feature type="transmembrane region" description="Helical" evidence="7">
    <location>
        <begin position="410"/>
        <end position="432"/>
    </location>
</feature>
<dbReference type="PANTHER" id="PTHR11328:SF24">
    <property type="entry name" value="MAJOR FACILITATOR SUPERFAMILY (MFS) PROFILE DOMAIN-CONTAINING PROTEIN"/>
    <property type="match status" value="1"/>
</dbReference>
<evidence type="ECO:0000256" key="1">
    <source>
        <dbReference type="ARBA" id="ARBA00004651"/>
    </source>
</evidence>
<evidence type="ECO:0000256" key="5">
    <source>
        <dbReference type="ARBA" id="ARBA00022989"/>
    </source>
</evidence>
<dbReference type="PANTHER" id="PTHR11328">
    <property type="entry name" value="MAJOR FACILITATOR SUPERFAMILY DOMAIN-CONTAINING PROTEIN"/>
    <property type="match status" value="1"/>
</dbReference>
<keyword evidence="9" id="KW-1185">Reference proteome</keyword>
<keyword evidence="5 7" id="KW-1133">Transmembrane helix</keyword>
<evidence type="ECO:0000256" key="3">
    <source>
        <dbReference type="ARBA" id="ARBA00022475"/>
    </source>
</evidence>
<feature type="transmembrane region" description="Helical" evidence="7">
    <location>
        <begin position="184"/>
        <end position="204"/>
    </location>
</feature>
<dbReference type="InterPro" id="IPR036259">
    <property type="entry name" value="MFS_trans_sf"/>
</dbReference>
<dbReference type="Pfam" id="PF13347">
    <property type="entry name" value="MFS_2"/>
    <property type="match status" value="1"/>
</dbReference>
<evidence type="ECO:0000256" key="2">
    <source>
        <dbReference type="ARBA" id="ARBA00022448"/>
    </source>
</evidence>
<keyword evidence="4 7" id="KW-0812">Transmembrane</keyword>
<evidence type="ECO:0000313" key="9">
    <source>
        <dbReference type="Proteomes" id="UP001165136"/>
    </source>
</evidence>
<comment type="caution">
    <text evidence="8">The sequence shown here is derived from an EMBL/GenBank/DDBJ whole genome shotgun (WGS) entry which is preliminary data.</text>
</comment>
<feature type="transmembrane region" description="Helical" evidence="7">
    <location>
        <begin position="299"/>
        <end position="318"/>
    </location>
</feature>
<protein>
    <recommendedName>
        <fullName evidence="10">MFS transporter</fullName>
    </recommendedName>
</protein>
<evidence type="ECO:0000256" key="7">
    <source>
        <dbReference type="SAM" id="Phobius"/>
    </source>
</evidence>
<keyword evidence="3" id="KW-1003">Cell membrane</keyword>
<feature type="transmembrane region" description="Helical" evidence="7">
    <location>
        <begin position="114"/>
        <end position="136"/>
    </location>
</feature>
<dbReference type="AlphaFoldDB" id="A0A9W6VKX0"/>
<evidence type="ECO:0000313" key="8">
    <source>
        <dbReference type="EMBL" id="GLY70867.1"/>
    </source>
</evidence>
<dbReference type="GO" id="GO:0008643">
    <property type="term" value="P:carbohydrate transport"/>
    <property type="evidence" value="ECO:0007669"/>
    <property type="project" value="InterPro"/>
</dbReference>
<dbReference type="GO" id="GO:0015293">
    <property type="term" value="F:symporter activity"/>
    <property type="evidence" value="ECO:0007669"/>
    <property type="project" value="InterPro"/>
</dbReference>
<feature type="transmembrane region" description="Helical" evidence="7">
    <location>
        <begin position="377"/>
        <end position="398"/>
    </location>
</feature>
<evidence type="ECO:0008006" key="10">
    <source>
        <dbReference type="Google" id="ProtNLM"/>
    </source>
</evidence>
<comment type="subcellular location">
    <subcellularLocation>
        <location evidence="1">Cell membrane</location>
        <topology evidence="1">Multi-pass membrane protein</topology>
    </subcellularLocation>
</comment>
<dbReference type="GO" id="GO:0006814">
    <property type="term" value="P:sodium ion transport"/>
    <property type="evidence" value="ECO:0007669"/>
    <property type="project" value="InterPro"/>
</dbReference>
<dbReference type="NCBIfam" id="TIGR00792">
    <property type="entry name" value="gph"/>
    <property type="match status" value="1"/>
</dbReference>
<sequence length="465" mass="50453">MSTRSDEFATVTWKERLSFGGGDLATNIAWGALATYVAFFYTNVIGAAASAVGTIVLIARLFDGVVDVGMGAIVDRTSTRWGKARPWVLWAAAPFAIALILVFTVPGMEPTPTLVYITITYALMNIALSAAVIPYGTLNTRMTRDFTERSRLNVTRMFGATLGSLVVTVLTLPLVSALGDDQRAWIITFCLFGALAAVLFFITFRNTRERIVDTAPPQDQPGIVESLKLAVRNRYWLLLFAIFIVFSVAESLYTGATAYFAQYFLGNAGFAALMSFMLYIPALLGMLFMQSVYNRFGKIAPMIVGAAVFVAGSLIIAIDPTDMALAVTGSILRGIGRIPIFGAIWGMLPDTIEYGEWKNGRRLEGVLYSAGSMGQKLGYGLGAAALGWVMGAAGYNGLNHTQPDSALSAINALFVYVPMALFVLLIVLFWAYRLERIYPKVEKELAERRTAAGEGSLSLGESDRK</sequence>
<accession>A0A9W6VKX0</accession>
<feature type="transmembrane region" description="Helical" evidence="7">
    <location>
        <begin position="87"/>
        <end position="108"/>
    </location>
</feature>
<feature type="transmembrane region" description="Helical" evidence="7">
    <location>
        <begin position="324"/>
        <end position="348"/>
    </location>
</feature>
<feature type="transmembrane region" description="Helical" evidence="7">
    <location>
        <begin position="47"/>
        <end position="66"/>
    </location>
</feature>
<dbReference type="InterPro" id="IPR018043">
    <property type="entry name" value="Na/Gal_symport_CS"/>
</dbReference>
<dbReference type="RefSeq" id="WP_043844189.1">
    <property type="nucleotide sequence ID" value="NZ_BSTI01000027.1"/>
</dbReference>
<keyword evidence="6 7" id="KW-0472">Membrane</keyword>
<evidence type="ECO:0000256" key="4">
    <source>
        <dbReference type="ARBA" id="ARBA00022692"/>
    </source>
</evidence>
<dbReference type="GO" id="GO:0005886">
    <property type="term" value="C:plasma membrane"/>
    <property type="evidence" value="ECO:0007669"/>
    <property type="project" value="UniProtKB-SubCell"/>
</dbReference>
<reference evidence="8" key="1">
    <citation type="submission" date="2023-03" db="EMBL/GenBank/DDBJ databases">
        <title>Amycolatopsis taiwanensis NBRC 103393.</title>
        <authorList>
            <person name="Ichikawa N."/>
            <person name="Sato H."/>
            <person name="Tonouchi N."/>
        </authorList>
    </citation>
    <scope>NUCLEOTIDE SEQUENCE</scope>
    <source>
        <strain evidence="8">NBRC 103393</strain>
    </source>
</reference>
<evidence type="ECO:0000256" key="6">
    <source>
        <dbReference type="ARBA" id="ARBA00023136"/>
    </source>
</evidence>
<proteinExistence type="predicted"/>
<gene>
    <name evidence="8" type="ORF">Atai01_74860</name>
</gene>
<organism evidence="8 9">
    <name type="scientific">Amycolatopsis taiwanensis</name>
    <dbReference type="NCBI Taxonomy" id="342230"/>
    <lineage>
        <taxon>Bacteria</taxon>
        <taxon>Bacillati</taxon>
        <taxon>Actinomycetota</taxon>
        <taxon>Actinomycetes</taxon>
        <taxon>Pseudonocardiales</taxon>
        <taxon>Pseudonocardiaceae</taxon>
        <taxon>Amycolatopsis</taxon>
    </lineage>
</organism>